<evidence type="ECO:0000256" key="3">
    <source>
        <dbReference type="ARBA" id="ARBA00023004"/>
    </source>
</evidence>
<dbReference type="InterPro" id="IPR029052">
    <property type="entry name" value="Metallo-depent_PP-like"/>
</dbReference>
<evidence type="ECO:0000256" key="5">
    <source>
        <dbReference type="HAMAP-Rule" id="MF_00905"/>
    </source>
</evidence>
<dbReference type="PANTHER" id="PTHR42988">
    <property type="entry name" value="PHOSPHOHYDROLASE"/>
    <property type="match status" value="1"/>
</dbReference>
<evidence type="ECO:0000313" key="7">
    <source>
        <dbReference type="EMBL" id="ESE39453.1"/>
    </source>
</evidence>
<reference evidence="7 8" key="1">
    <citation type="journal article" date="2013" name="Genome Announc.">
        <title>Draft Genome Sequence of Shewanella decolorationis S12, a Dye-Degrading Bacterium Isolated from a Wastewater Treatment Plant.</title>
        <authorList>
            <person name="Xu M."/>
            <person name="Fang Y."/>
            <person name="Liu J."/>
            <person name="Chen X."/>
            <person name="Sun G."/>
            <person name="Guo J."/>
            <person name="Hua Z."/>
            <person name="Tu Q."/>
            <person name="Wu L."/>
            <person name="Zhou J."/>
            <person name="Liu X."/>
        </authorList>
    </citation>
    <scope>NUCLEOTIDE SEQUENCE [LARGE SCALE GENOMIC DNA]</scope>
    <source>
        <strain evidence="7 8">S12</strain>
    </source>
</reference>
<evidence type="ECO:0000256" key="4">
    <source>
        <dbReference type="ARBA" id="ARBA00025742"/>
    </source>
</evidence>
<dbReference type="HAMAP" id="MF_00905">
    <property type="entry name" value="cAMP_phosphodiest_CpdA"/>
    <property type="match status" value="1"/>
</dbReference>
<keyword evidence="1 5" id="KW-0479">Metal-binding</keyword>
<feature type="binding site" evidence="5">
    <location>
        <begin position="111"/>
        <end position="112"/>
    </location>
    <ligand>
        <name>AMP</name>
        <dbReference type="ChEBI" id="CHEBI:456215"/>
    </ligand>
</feature>
<feature type="domain" description="Calcineurin-like phosphoesterase" evidence="6">
    <location>
        <begin position="33"/>
        <end position="222"/>
    </location>
</feature>
<gene>
    <name evidence="7" type="primary">icc</name>
    <name evidence="5" type="synonym">cpdA</name>
    <name evidence="7" type="ORF">SHD_3662</name>
</gene>
<comment type="function">
    <text evidence="5">Hydrolyzes cAMP to 5'-AMP. Plays an important regulatory role in modulating the intracellular concentration of cAMP, thereby influencing cAMP-dependent processes.</text>
</comment>
<comment type="catalytic activity">
    <reaction evidence="5">
        <text>3',5'-cyclic AMP + H2O = AMP + H(+)</text>
        <dbReference type="Rhea" id="RHEA:25277"/>
        <dbReference type="ChEBI" id="CHEBI:15377"/>
        <dbReference type="ChEBI" id="CHEBI:15378"/>
        <dbReference type="ChEBI" id="CHEBI:58165"/>
        <dbReference type="ChEBI" id="CHEBI:456215"/>
        <dbReference type="EC" id="3.1.4.53"/>
    </reaction>
</comment>
<dbReference type="PANTHER" id="PTHR42988:SF2">
    <property type="entry name" value="CYCLIC NUCLEOTIDE PHOSPHODIESTERASE CBUA0032-RELATED"/>
    <property type="match status" value="1"/>
</dbReference>
<evidence type="ECO:0000259" key="6">
    <source>
        <dbReference type="Pfam" id="PF00149"/>
    </source>
</evidence>
<keyword evidence="8" id="KW-1185">Reference proteome</keyword>
<feature type="binding site" evidence="5">
    <location>
        <position position="39"/>
    </location>
    <ligand>
        <name>Fe cation</name>
        <dbReference type="ChEBI" id="CHEBI:24875"/>
        <label>1</label>
    </ligand>
</feature>
<dbReference type="NCBIfam" id="NF008359">
    <property type="entry name" value="PRK11148.1"/>
    <property type="match status" value="1"/>
</dbReference>
<dbReference type="SUPFAM" id="SSF56300">
    <property type="entry name" value="Metallo-dependent phosphatases"/>
    <property type="match status" value="1"/>
</dbReference>
<evidence type="ECO:0000256" key="2">
    <source>
        <dbReference type="ARBA" id="ARBA00022801"/>
    </source>
</evidence>
<dbReference type="EC" id="3.1.4.53" evidence="5"/>
<keyword evidence="2 5" id="KW-0378">Hydrolase</keyword>
<feature type="binding site" evidence="5">
    <location>
        <position position="81"/>
    </location>
    <ligand>
        <name>Fe cation</name>
        <dbReference type="ChEBI" id="CHEBI:24875"/>
        <label>1</label>
    </ligand>
</feature>
<proteinExistence type="inferred from homology"/>
<sequence>MVANNGWFASLKNWVFNVLKEAVSYSIADESVRIVQVTDPHLFADPEAQLLGVNTSKSLAAVLNTIRAVNYPAHLMLATGDLSQDYSPESYRHFVTAVAPLNLPCHYLPGNHDDPRIMFLHMQGERVFGQQRVLIGKWQILMLDSTVRGKPGGHMGESQFELIEQAVAAHPEHHTLLVMHHNPILVNCAWLDQHCMDNGTEFLRRVAQYPQIKALLWGHVHQQLDTHYDGPHGMLQLMATPSTCIQFKPQSPYFALDVLQPGYRLLELKADGSISTNVYRVPGNLFSPDKDSSGY</sequence>
<name>A0ABN0PHP3_9GAMM</name>
<feature type="binding site" evidence="5">
    <location>
        <position position="180"/>
    </location>
    <ligand>
        <name>Fe cation</name>
        <dbReference type="ChEBI" id="CHEBI:24875"/>
        <label>2</label>
    </ligand>
</feature>
<dbReference type="InterPro" id="IPR026575">
    <property type="entry name" value="GpdQ/CpdA-like"/>
</dbReference>
<keyword evidence="3 5" id="KW-0408">Iron</keyword>
<dbReference type="EMBL" id="AXZL01000076">
    <property type="protein sequence ID" value="ESE39453.1"/>
    <property type="molecule type" value="Genomic_DNA"/>
</dbReference>
<comment type="cofactor">
    <cofactor evidence="5">
        <name>Fe(2+)</name>
        <dbReference type="ChEBI" id="CHEBI:29033"/>
    </cofactor>
    <text evidence="5">Binds 2 Fe(2+) ions per subunit.</text>
</comment>
<feature type="binding site" evidence="5">
    <location>
        <position position="41"/>
    </location>
    <ligand>
        <name>AMP</name>
        <dbReference type="ChEBI" id="CHEBI:456215"/>
    </ligand>
</feature>
<dbReference type="CDD" id="cd07402">
    <property type="entry name" value="MPP_GpdQ"/>
    <property type="match status" value="1"/>
</dbReference>
<dbReference type="Gene3D" id="3.60.21.10">
    <property type="match status" value="1"/>
</dbReference>
<keyword evidence="5" id="KW-0547">Nucleotide-binding</keyword>
<feature type="binding site" evidence="5">
    <location>
        <position position="221"/>
    </location>
    <ligand>
        <name>AMP</name>
        <dbReference type="ChEBI" id="CHEBI:456215"/>
    </ligand>
</feature>
<keyword evidence="5" id="KW-0114">cAMP</keyword>
<accession>A0ABN0PHP3</accession>
<dbReference type="InterPro" id="IPR050884">
    <property type="entry name" value="CNP_phosphodiesterase-III"/>
</dbReference>
<comment type="similarity">
    <text evidence="4 5">Belongs to the cyclic nucleotide phosphodiesterase class-III family.</text>
</comment>
<feature type="binding site" evidence="5">
    <location>
        <position position="81"/>
    </location>
    <ligand>
        <name>AMP</name>
        <dbReference type="ChEBI" id="CHEBI:456215"/>
    </ligand>
</feature>
<feature type="binding site" evidence="5">
    <location>
        <position position="81"/>
    </location>
    <ligand>
        <name>Fe cation</name>
        <dbReference type="ChEBI" id="CHEBI:24875"/>
        <label>2</label>
    </ligand>
</feature>
<dbReference type="InterPro" id="IPR004843">
    <property type="entry name" value="Calcineurin-like_PHP"/>
</dbReference>
<comment type="caution">
    <text evidence="7">The sequence shown here is derived from an EMBL/GenBank/DDBJ whole genome shotgun (WGS) entry which is preliminary data.</text>
</comment>
<feature type="binding site" evidence="5">
    <location>
        <position position="41"/>
    </location>
    <ligand>
        <name>Fe cation</name>
        <dbReference type="ChEBI" id="CHEBI:24875"/>
        <label>1</label>
    </ligand>
</feature>
<evidence type="ECO:0000256" key="1">
    <source>
        <dbReference type="ARBA" id="ARBA00022723"/>
    </source>
</evidence>
<feature type="binding site" evidence="5">
    <location>
        <position position="221"/>
    </location>
    <ligand>
        <name>Fe cation</name>
        <dbReference type="ChEBI" id="CHEBI:24875"/>
        <label>1</label>
    </ligand>
</feature>
<feature type="binding site" evidence="5">
    <location>
        <position position="111"/>
    </location>
    <ligand>
        <name>Fe cation</name>
        <dbReference type="ChEBI" id="CHEBI:24875"/>
        <label>2</label>
    </ligand>
</feature>
<dbReference type="Proteomes" id="UP000017548">
    <property type="component" value="Unassembled WGS sequence"/>
</dbReference>
<protein>
    <recommendedName>
        <fullName evidence="5">3',5'-cyclic adenosine monophosphate phosphodiesterase CpdA</fullName>
        <shortName evidence="5">3',5'-cyclic AMP phosphodiesterase</shortName>
        <shortName evidence="5">cAMP phosphodiesterase</shortName>
        <ecNumber evidence="5">3.1.4.53</ecNumber>
    </recommendedName>
</protein>
<evidence type="ECO:0000313" key="8">
    <source>
        <dbReference type="Proteomes" id="UP000017548"/>
    </source>
</evidence>
<dbReference type="Pfam" id="PF00149">
    <property type="entry name" value="Metallophos"/>
    <property type="match status" value="1"/>
</dbReference>
<feature type="binding site" evidence="5">
    <location>
        <position position="219"/>
    </location>
    <ligand>
        <name>Fe cation</name>
        <dbReference type="ChEBI" id="CHEBI:24875"/>
        <label>2</label>
    </ligand>
</feature>
<organism evidence="7 8">
    <name type="scientific">Shewanella decolorationis S12</name>
    <dbReference type="NCBI Taxonomy" id="1353536"/>
    <lineage>
        <taxon>Bacteria</taxon>
        <taxon>Pseudomonadati</taxon>
        <taxon>Pseudomonadota</taxon>
        <taxon>Gammaproteobacteria</taxon>
        <taxon>Alteromonadales</taxon>
        <taxon>Shewanellaceae</taxon>
        <taxon>Shewanella</taxon>
    </lineage>
</organism>
<dbReference type="InterPro" id="IPR046379">
    <property type="entry name" value="cAMP_phosphodiest_CpdA"/>
</dbReference>